<reference evidence="21 22" key="1">
    <citation type="submission" date="2016-06" db="EMBL/GenBank/DDBJ databases">
        <title>Evolution of pathogenesis and genome organization in the Tremellales.</title>
        <authorList>
            <person name="Cuomo C."/>
            <person name="Litvintseva A."/>
            <person name="Heitman J."/>
            <person name="Chen Y."/>
            <person name="Sun S."/>
            <person name="Springer D."/>
            <person name="Dromer F."/>
            <person name="Young S."/>
            <person name="Zeng Q."/>
            <person name="Chapman S."/>
            <person name="Gujja S."/>
            <person name="Saif S."/>
            <person name="Birren B."/>
        </authorList>
    </citation>
    <scope>NUCLEOTIDE SEQUENCE [LARGE SCALE GENOMIC DNA]</scope>
    <source>
        <strain evidence="21 22">CBS 6273</strain>
    </source>
</reference>
<evidence type="ECO:0000256" key="3">
    <source>
        <dbReference type="ARBA" id="ARBA00004343"/>
    </source>
</evidence>
<organism evidence="21 22">
    <name type="scientific">Cryptococcus amylolentus CBS 6273</name>
    <dbReference type="NCBI Taxonomy" id="1296118"/>
    <lineage>
        <taxon>Eukaryota</taxon>
        <taxon>Fungi</taxon>
        <taxon>Dikarya</taxon>
        <taxon>Basidiomycota</taxon>
        <taxon>Agaricomycotina</taxon>
        <taxon>Tremellomycetes</taxon>
        <taxon>Tremellales</taxon>
        <taxon>Cryptococcaceae</taxon>
        <taxon>Cryptococcus</taxon>
    </lineage>
</organism>
<proteinExistence type="inferred from homology"/>
<evidence type="ECO:0000256" key="19">
    <source>
        <dbReference type="SAM" id="MobiDB-lite"/>
    </source>
</evidence>
<dbReference type="FunFam" id="3.40.50.1820:FF:000129">
    <property type="entry name" value="Autophagy related lipase Atg15, putative"/>
    <property type="match status" value="1"/>
</dbReference>
<keyword evidence="15" id="KW-0472">Membrane</keyword>
<keyword evidence="13" id="KW-0072">Autophagy</keyword>
<dbReference type="PANTHER" id="PTHR47175">
    <property type="entry name" value="LIPASE ATG15-RELATED"/>
    <property type="match status" value="1"/>
</dbReference>
<comment type="similarity">
    <text evidence="4">Belongs to the AB hydrolase superfamily. Lipase family.</text>
</comment>
<dbReference type="GO" id="GO:0004806">
    <property type="term" value="F:triacylglycerol lipase activity"/>
    <property type="evidence" value="ECO:0007669"/>
    <property type="project" value="UniProtKB-EC"/>
</dbReference>
<evidence type="ECO:0000256" key="10">
    <source>
        <dbReference type="ARBA" id="ARBA00022963"/>
    </source>
</evidence>
<comment type="catalytic activity">
    <reaction evidence="1">
        <text>a triacylglycerol + H2O = a diacylglycerol + a fatty acid + H(+)</text>
        <dbReference type="Rhea" id="RHEA:12044"/>
        <dbReference type="ChEBI" id="CHEBI:15377"/>
        <dbReference type="ChEBI" id="CHEBI:15378"/>
        <dbReference type="ChEBI" id="CHEBI:17855"/>
        <dbReference type="ChEBI" id="CHEBI:18035"/>
        <dbReference type="ChEBI" id="CHEBI:28868"/>
        <dbReference type="EC" id="3.1.1.3"/>
    </reaction>
</comment>
<gene>
    <name evidence="21" type="ORF">I350_05293</name>
</gene>
<keyword evidence="16" id="KW-0325">Glycoprotein</keyword>
<feature type="domain" description="Fungal lipase-type" evidence="20">
    <location>
        <begin position="285"/>
        <end position="328"/>
    </location>
</feature>
<evidence type="ECO:0000256" key="15">
    <source>
        <dbReference type="ARBA" id="ARBA00023136"/>
    </source>
</evidence>
<comment type="caution">
    <text evidence="21">The sequence shown here is derived from an EMBL/GenBank/DDBJ whole genome shotgun (WGS) entry which is preliminary data.</text>
</comment>
<evidence type="ECO:0000256" key="16">
    <source>
        <dbReference type="ARBA" id="ARBA00023180"/>
    </source>
</evidence>
<dbReference type="Gene3D" id="3.40.50.1820">
    <property type="entry name" value="alpha/beta hydrolase"/>
    <property type="match status" value="1"/>
</dbReference>
<dbReference type="GO" id="GO:0004620">
    <property type="term" value="F:phospholipase activity"/>
    <property type="evidence" value="ECO:0007669"/>
    <property type="project" value="TreeGrafter"/>
</dbReference>
<dbReference type="OrthoDB" id="58570at2759"/>
<evidence type="ECO:0000256" key="18">
    <source>
        <dbReference type="ARBA" id="ARBA00029828"/>
    </source>
</evidence>
<evidence type="ECO:0000256" key="5">
    <source>
        <dbReference type="ARBA" id="ARBA00011137"/>
    </source>
</evidence>
<dbReference type="CDD" id="cd00519">
    <property type="entry name" value="Lipase_3"/>
    <property type="match status" value="1"/>
</dbReference>
<dbReference type="EC" id="3.1.1.3" evidence="6"/>
<dbReference type="AlphaFoldDB" id="A0A1E3JV38"/>
<keyword evidence="14" id="KW-0443">Lipid metabolism</keyword>
<dbReference type="GO" id="GO:0032585">
    <property type="term" value="C:multivesicular body membrane"/>
    <property type="evidence" value="ECO:0007669"/>
    <property type="project" value="UniProtKB-SubCell"/>
</dbReference>
<evidence type="ECO:0000313" key="21">
    <source>
        <dbReference type="EMBL" id="ODO04684.1"/>
    </source>
</evidence>
<dbReference type="Proteomes" id="UP000095149">
    <property type="component" value="Unassembled WGS sequence"/>
</dbReference>
<dbReference type="InterPro" id="IPR002921">
    <property type="entry name" value="Fungal_lipase-type"/>
</dbReference>
<dbReference type="InterPro" id="IPR050805">
    <property type="entry name" value="ATG15_Lipase"/>
</dbReference>
<evidence type="ECO:0000256" key="11">
    <source>
        <dbReference type="ARBA" id="ARBA00022968"/>
    </source>
</evidence>
<evidence type="ECO:0000256" key="14">
    <source>
        <dbReference type="ARBA" id="ARBA00023098"/>
    </source>
</evidence>
<dbReference type="InterPro" id="IPR029058">
    <property type="entry name" value="AB_hydrolase_fold"/>
</dbReference>
<dbReference type="EMBL" id="MEKH01000008">
    <property type="protein sequence ID" value="ODO04684.1"/>
    <property type="molecule type" value="Genomic_DNA"/>
</dbReference>
<feature type="region of interest" description="Disordered" evidence="19">
    <location>
        <begin position="481"/>
        <end position="531"/>
    </location>
</feature>
<evidence type="ECO:0000256" key="4">
    <source>
        <dbReference type="ARBA" id="ARBA00010701"/>
    </source>
</evidence>
<dbReference type="GO" id="GO:0034496">
    <property type="term" value="P:multivesicular body membrane disassembly"/>
    <property type="evidence" value="ECO:0007669"/>
    <property type="project" value="TreeGrafter"/>
</dbReference>
<keyword evidence="12" id="KW-1133">Transmembrane helix</keyword>
<evidence type="ECO:0000256" key="1">
    <source>
        <dbReference type="ARBA" id="ARBA00001024"/>
    </source>
</evidence>
<dbReference type="GO" id="GO:0006660">
    <property type="term" value="P:phosphatidylserine catabolic process"/>
    <property type="evidence" value="ECO:0007669"/>
    <property type="project" value="TreeGrafter"/>
</dbReference>
<evidence type="ECO:0000256" key="12">
    <source>
        <dbReference type="ARBA" id="ARBA00022989"/>
    </source>
</evidence>
<keyword evidence="7" id="KW-0812">Transmembrane</keyword>
<dbReference type="GO" id="GO:0005775">
    <property type="term" value="C:vacuolar lumen"/>
    <property type="evidence" value="ECO:0007669"/>
    <property type="project" value="TreeGrafter"/>
</dbReference>
<dbReference type="Pfam" id="PF01764">
    <property type="entry name" value="Lipase_3"/>
    <property type="match status" value="1"/>
</dbReference>
<dbReference type="GO" id="GO:0046461">
    <property type="term" value="P:neutral lipid catabolic process"/>
    <property type="evidence" value="ECO:0007669"/>
    <property type="project" value="TreeGrafter"/>
</dbReference>
<protein>
    <recommendedName>
        <fullName evidence="6">triacylglycerol lipase</fullName>
        <ecNumber evidence="6">3.1.1.3</ecNumber>
    </recommendedName>
    <alternativeName>
        <fullName evidence="18">Autophagy-related protein 15</fullName>
    </alternativeName>
</protein>
<evidence type="ECO:0000259" key="20">
    <source>
        <dbReference type="Pfam" id="PF01764"/>
    </source>
</evidence>
<evidence type="ECO:0000256" key="6">
    <source>
        <dbReference type="ARBA" id="ARBA00013279"/>
    </source>
</evidence>
<sequence length="554" mass="59708">MYIPPLAYLIPFLAPAPPPPSTLTFKPSYAHSHYGPANGTAAPELFLRDSSESASFHAQDYSPEGLEALGMTQGDFDASLLLAEGEKEAGLTIRTKKGLIRRPKHRPPRITSWAQSRRSKLSLAAYNSSSAWVAPSTSYNPDEWIEDEVTVPDVSDRQTLIALAKMASNAYVLPGGDGWYPVEGWNGNWSDSSGKGTVPFGWEEGADGLRGHIFADEKNETVIISIKGTTAGVLGSGGPSAKNDKFNDNLLFSCCCARVDFSWSTVCDCYSGGNKCGQTCLEDAVVAESVYATVGTNLYNNITYMYPNATIWLTGHSLGGSVASLIGLSFGAPVVTYEAPGDLLPASRLHLPLPPGLPADLTGITHVYHTADPIPMGVCNGGYSGCYAAGFALESKCHTGETILYDTVQEKGWSVDIRTHRIGEVIDKVLKDPWPVNETDEGKKQVDVSGGAWEAVSGLIQYLVDPARLALKPAAELIRADGTGEDDASASGAIRAQWGWGRRGPKKDKNKKGDDDDDDQWHQHGGVPKPVSEEDCVDCFKWYVVWDGFFCLKC</sequence>
<evidence type="ECO:0000256" key="17">
    <source>
        <dbReference type="ARBA" id="ARBA00024663"/>
    </source>
</evidence>
<evidence type="ECO:0000256" key="7">
    <source>
        <dbReference type="ARBA" id="ARBA00022692"/>
    </source>
</evidence>
<keyword evidence="9" id="KW-0378">Hydrolase</keyword>
<name>A0A1E3JV38_9TREE</name>
<accession>A0A1E3JV38</accession>
<keyword evidence="8" id="KW-0967">Endosome</keyword>
<keyword evidence="10" id="KW-0442">Lipid degradation</keyword>
<comment type="subcellular location">
    <subcellularLocation>
        <location evidence="3">Endosome</location>
        <location evidence="3">Multivesicular body membrane</location>
        <topology evidence="3">Single-pass type II membrane protein</topology>
    </subcellularLocation>
    <subcellularLocation>
        <location evidence="2">Prevacuolar compartment membrane</location>
        <topology evidence="2">Single-pass type II membrane protein</topology>
    </subcellularLocation>
</comment>
<dbReference type="SUPFAM" id="SSF53474">
    <property type="entry name" value="alpha/beta-Hydrolases"/>
    <property type="match status" value="1"/>
</dbReference>
<evidence type="ECO:0000256" key="9">
    <source>
        <dbReference type="ARBA" id="ARBA00022801"/>
    </source>
</evidence>
<dbReference type="GO" id="GO:0034727">
    <property type="term" value="P:piecemeal microautophagy of the nucleus"/>
    <property type="evidence" value="ECO:0007669"/>
    <property type="project" value="TreeGrafter"/>
</dbReference>
<evidence type="ECO:0000256" key="8">
    <source>
        <dbReference type="ARBA" id="ARBA00022753"/>
    </source>
</evidence>
<evidence type="ECO:0000256" key="13">
    <source>
        <dbReference type="ARBA" id="ARBA00023006"/>
    </source>
</evidence>
<evidence type="ECO:0000256" key="2">
    <source>
        <dbReference type="ARBA" id="ARBA00004270"/>
    </source>
</evidence>
<dbReference type="PANTHER" id="PTHR47175:SF2">
    <property type="entry name" value="LIPASE ATG15-RELATED"/>
    <property type="match status" value="1"/>
</dbReference>
<comment type="function">
    <text evidence="17">Lipase which is essential for lysis of subvacuolar cytoplasm to vacuole targeted bodies and intravacuolar autophagic bodies. Involved in the lysis of intravacuolar multivesicular body (MVB) vesicles. The intravacuolar membrane disintegration by ATG15 is critical to life span extension.</text>
</comment>
<keyword evidence="11" id="KW-0735">Signal-anchor</keyword>
<evidence type="ECO:0000313" key="22">
    <source>
        <dbReference type="Proteomes" id="UP000095149"/>
    </source>
</evidence>
<comment type="subunit">
    <text evidence="5">Binds to both phosphatidylinositol (PI) and phosphatidylinositol 3,5-bisphosphate (PIP2).</text>
</comment>